<keyword evidence="2" id="KW-1185">Reference proteome</keyword>
<protein>
    <submittedName>
        <fullName evidence="1">Uncharacterized protein</fullName>
    </submittedName>
</protein>
<name>A0A315ZC05_SEDFL</name>
<organism evidence="1 2">
    <name type="scientific">Sediminitomix flava</name>
    <dbReference type="NCBI Taxonomy" id="379075"/>
    <lineage>
        <taxon>Bacteria</taxon>
        <taxon>Pseudomonadati</taxon>
        <taxon>Bacteroidota</taxon>
        <taxon>Cytophagia</taxon>
        <taxon>Cytophagales</taxon>
        <taxon>Flammeovirgaceae</taxon>
        <taxon>Sediminitomix</taxon>
    </lineage>
</organism>
<dbReference type="EMBL" id="QGDO01000003">
    <property type="protein sequence ID" value="PWJ42254.1"/>
    <property type="molecule type" value="Genomic_DNA"/>
</dbReference>
<gene>
    <name evidence="1" type="ORF">BC781_103506</name>
</gene>
<comment type="caution">
    <text evidence="1">The sequence shown here is derived from an EMBL/GenBank/DDBJ whole genome shotgun (WGS) entry which is preliminary data.</text>
</comment>
<evidence type="ECO:0000313" key="1">
    <source>
        <dbReference type="EMBL" id="PWJ42254.1"/>
    </source>
</evidence>
<dbReference type="Proteomes" id="UP000245535">
    <property type="component" value="Unassembled WGS sequence"/>
</dbReference>
<dbReference type="RefSeq" id="WP_146201696.1">
    <property type="nucleotide sequence ID" value="NZ_QGDO01000003.1"/>
</dbReference>
<dbReference type="AlphaFoldDB" id="A0A315ZC05"/>
<reference evidence="1 2" key="1">
    <citation type="submission" date="2018-03" db="EMBL/GenBank/DDBJ databases">
        <title>Genomic Encyclopedia of Archaeal and Bacterial Type Strains, Phase II (KMG-II): from individual species to whole genera.</title>
        <authorList>
            <person name="Goeker M."/>
        </authorList>
    </citation>
    <scope>NUCLEOTIDE SEQUENCE [LARGE SCALE GENOMIC DNA]</scope>
    <source>
        <strain evidence="1 2">DSM 28229</strain>
    </source>
</reference>
<evidence type="ECO:0000313" key="2">
    <source>
        <dbReference type="Proteomes" id="UP000245535"/>
    </source>
</evidence>
<proteinExistence type="predicted"/>
<sequence>MNRKSMTSKETELKEQFEKAKAQELDAIFNRFEEYYESNPFLSEEKIASSFLSDKVYPMLQSMRENVTSSTSHKNMLLEEVFEKYSVYLREANPEFKYSYLCMQSIPKLQEKHQKQLAKFDTLPANYAFNTQWIEETDSNKWISLIAKFEALDKVMDGQYNLFSQDENIEEIQLSCATEAIAQAETDFERMPQKAKVMFFHFCYEFYKATEITDNRSVEARFISISLNKKPNPKLGYSKDIYKDLEKCIDTFDLTKIKYTEYINSFILPYAEKIKLPKEFQHLLRDKINEL</sequence>
<accession>A0A315ZC05</accession>